<evidence type="ECO:0000256" key="5">
    <source>
        <dbReference type="ARBA" id="ARBA00022824"/>
    </source>
</evidence>
<dbReference type="VEuPathDB" id="FungiDB:C7M61_001531"/>
<dbReference type="OrthoDB" id="369569at2759"/>
<evidence type="ECO:0000313" key="11">
    <source>
        <dbReference type="Proteomes" id="UP000241107"/>
    </source>
</evidence>
<evidence type="ECO:0000256" key="9">
    <source>
        <dbReference type="SAM" id="Phobius"/>
    </source>
</evidence>
<comment type="similarity">
    <text evidence="2 8">Belongs to the EMC4 family.</text>
</comment>
<name>A0A2P7YUT8_9ASCO</name>
<evidence type="ECO:0000256" key="7">
    <source>
        <dbReference type="ARBA" id="ARBA00023136"/>
    </source>
</evidence>
<comment type="subcellular location">
    <subcellularLocation>
        <location evidence="1">Endoplasmic reticulum membrane</location>
        <topology evidence="1">Multi-pass membrane protein</topology>
    </subcellularLocation>
</comment>
<gene>
    <name evidence="10" type="ORF">C7M61_001531</name>
</gene>
<keyword evidence="7 8" id="KW-0472">Membrane</keyword>
<dbReference type="EMBL" id="PYFQ01000002">
    <property type="protein sequence ID" value="PSK39726.1"/>
    <property type="molecule type" value="Genomic_DNA"/>
</dbReference>
<evidence type="ECO:0000256" key="4">
    <source>
        <dbReference type="ARBA" id="ARBA00022692"/>
    </source>
</evidence>
<dbReference type="RefSeq" id="XP_024714816.1">
    <property type="nucleotide sequence ID" value="XM_024856936.1"/>
</dbReference>
<keyword evidence="5" id="KW-0256">Endoplasmic reticulum</keyword>
<dbReference type="GO" id="GO:0072546">
    <property type="term" value="C:EMC complex"/>
    <property type="evidence" value="ECO:0007669"/>
    <property type="project" value="EnsemblFungi"/>
</dbReference>
<keyword evidence="6 9" id="KW-1133">Transmembrane helix</keyword>
<feature type="transmembrane region" description="Helical" evidence="9">
    <location>
        <begin position="81"/>
        <end position="99"/>
    </location>
</feature>
<evidence type="ECO:0000256" key="3">
    <source>
        <dbReference type="ARBA" id="ARBA00020820"/>
    </source>
</evidence>
<dbReference type="Pfam" id="PF06417">
    <property type="entry name" value="EMC4"/>
    <property type="match status" value="1"/>
</dbReference>
<feature type="transmembrane region" description="Helical" evidence="9">
    <location>
        <begin position="119"/>
        <end position="137"/>
    </location>
</feature>
<evidence type="ECO:0000256" key="6">
    <source>
        <dbReference type="ARBA" id="ARBA00022989"/>
    </source>
</evidence>
<sequence>MSYAEILNPEIKARSLNNTVSPPGFGLQNTKLKTSEPIKKPTPEELDRLKLKKAWDVASGPAKSVPMNCIMSYMTGNSLQMIPIMMTVMLLINPIKAIFLETNKAFASLETRNPNDLLMPKVMFVLFQLANAGIGLFKLWTMGLIPNGEADWLAWKPVTQVVERLRI</sequence>
<dbReference type="PANTHER" id="PTHR19315">
    <property type="entry name" value="ER MEMBRANE PROTEIN COMPLEX SUBUNIT 4"/>
    <property type="match status" value="1"/>
</dbReference>
<dbReference type="STRING" id="418784.A0A2P7YUT8"/>
<reference evidence="10 11" key="1">
    <citation type="submission" date="2018-03" db="EMBL/GenBank/DDBJ databases">
        <title>Candida pseudohaemulonii genome assembly and annotation.</title>
        <authorList>
            <person name="Munoz J.F."/>
            <person name="Gade L.G."/>
            <person name="Chow N.A."/>
            <person name="Litvintseva A.P."/>
            <person name="Loparev V.N."/>
            <person name="Cuomo C.A."/>
        </authorList>
    </citation>
    <scope>NUCLEOTIDE SEQUENCE [LARGE SCALE GENOMIC DNA]</scope>
    <source>
        <strain evidence="10 11">B12108</strain>
    </source>
</reference>
<keyword evidence="11" id="KW-1185">Reference proteome</keyword>
<proteinExistence type="inferred from homology"/>
<dbReference type="AlphaFoldDB" id="A0A2P7YUT8"/>
<dbReference type="GeneID" id="36564921"/>
<dbReference type="GO" id="GO:0032977">
    <property type="term" value="F:membrane insertase activity"/>
    <property type="evidence" value="ECO:0007669"/>
    <property type="project" value="EnsemblFungi"/>
</dbReference>
<evidence type="ECO:0000313" key="10">
    <source>
        <dbReference type="EMBL" id="PSK39726.1"/>
    </source>
</evidence>
<dbReference type="GO" id="GO:0006644">
    <property type="term" value="P:phospholipid metabolic process"/>
    <property type="evidence" value="ECO:0007669"/>
    <property type="project" value="EnsemblFungi"/>
</dbReference>
<dbReference type="Proteomes" id="UP000241107">
    <property type="component" value="Unassembled WGS sequence"/>
</dbReference>
<dbReference type="GO" id="GO:0045050">
    <property type="term" value="P:protein insertion into ER membrane by stop-transfer membrane-anchor sequence"/>
    <property type="evidence" value="ECO:0007669"/>
    <property type="project" value="EnsemblFungi"/>
</dbReference>
<comment type="caution">
    <text evidence="10">The sequence shown here is derived from an EMBL/GenBank/DDBJ whole genome shotgun (WGS) entry which is preliminary data.</text>
</comment>
<dbReference type="GO" id="GO:0015914">
    <property type="term" value="P:phospholipid transport"/>
    <property type="evidence" value="ECO:0007669"/>
    <property type="project" value="EnsemblFungi"/>
</dbReference>
<protein>
    <recommendedName>
        <fullName evidence="3 8">ER membrane protein complex subunit 4</fullName>
    </recommendedName>
</protein>
<evidence type="ECO:0000256" key="1">
    <source>
        <dbReference type="ARBA" id="ARBA00004477"/>
    </source>
</evidence>
<evidence type="ECO:0000256" key="2">
    <source>
        <dbReference type="ARBA" id="ARBA00007715"/>
    </source>
</evidence>
<organism evidence="10 11">
    <name type="scientific">Candidozyma pseudohaemuli</name>
    <dbReference type="NCBI Taxonomy" id="418784"/>
    <lineage>
        <taxon>Eukaryota</taxon>
        <taxon>Fungi</taxon>
        <taxon>Dikarya</taxon>
        <taxon>Ascomycota</taxon>
        <taxon>Saccharomycotina</taxon>
        <taxon>Pichiomycetes</taxon>
        <taxon>Metschnikowiaceae</taxon>
        <taxon>Candidozyma</taxon>
    </lineage>
</organism>
<dbReference type="InterPro" id="IPR009445">
    <property type="entry name" value="TMEM85/Emc4"/>
</dbReference>
<evidence type="ECO:0000256" key="8">
    <source>
        <dbReference type="PIRNR" id="PIRNR017207"/>
    </source>
</evidence>
<accession>A0A2P7YUT8</accession>
<dbReference type="PIRSF" id="PIRSF017207">
    <property type="entry name" value="UCP017207_TM-p85"/>
    <property type="match status" value="1"/>
</dbReference>
<keyword evidence="4 9" id="KW-0812">Transmembrane</keyword>